<keyword evidence="2" id="KW-1185">Reference proteome</keyword>
<evidence type="ECO:0000313" key="1">
    <source>
        <dbReference type="EMBL" id="KNC34213.1"/>
    </source>
</evidence>
<proteinExistence type="predicted"/>
<evidence type="ECO:0000313" key="2">
    <source>
        <dbReference type="Proteomes" id="UP000037069"/>
    </source>
</evidence>
<accession>A0A0L0CPB9</accession>
<dbReference type="EMBL" id="JRES01000090">
    <property type="protein sequence ID" value="KNC34213.1"/>
    <property type="molecule type" value="Genomic_DNA"/>
</dbReference>
<dbReference type="AlphaFoldDB" id="A0A0L0CPB9"/>
<organism evidence="1 2">
    <name type="scientific">Lucilia cuprina</name>
    <name type="common">Green bottle fly</name>
    <name type="synonym">Australian sheep blowfly</name>
    <dbReference type="NCBI Taxonomy" id="7375"/>
    <lineage>
        <taxon>Eukaryota</taxon>
        <taxon>Metazoa</taxon>
        <taxon>Ecdysozoa</taxon>
        <taxon>Arthropoda</taxon>
        <taxon>Hexapoda</taxon>
        <taxon>Insecta</taxon>
        <taxon>Pterygota</taxon>
        <taxon>Neoptera</taxon>
        <taxon>Endopterygota</taxon>
        <taxon>Diptera</taxon>
        <taxon>Brachycera</taxon>
        <taxon>Muscomorpha</taxon>
        <taxon>Oestroidea</taxon>
        <taxon>Calliphoridae</taxon>
        <taxon>Luciliinae</taxon>
        <taxon>Lucilia</taxon>
    </lineage>
</organism>
<dbReference type="Proteomes" id="UP000037069">
    <property type="component" value="Unassembled WGS sequence"/>
</dbReference>
<sequence length="86" mass="9850">MAKRKENLLKKDAFVSGIYLDQRFNFTSSPFLSEEQKRTAVEHLLKTNTIIKRLTGQHEETQHSSILSNDPATPTVNFSKLEAKMN</sequence>
<comment type="caution">
    <text evidence="1">The sequence shown here is derived from an EMBL/GenBank/DDBJ whole genome shotgun (WGS) entry which is preliminary data.</text>
</comment>
<protein>
    <submittedName>
        <fullName evidence="1">Uncharacterized protein</fullName>
    </submittedName>
</protein>
<gene>
    <name evidence="1" type="ORF">FF38_09057</name>
</gene>
<reference evidence="1 2" key="1">
    <citation type="journal article" date="2015" name="Nat. Commun.">
        <title>Lucilia cuprina genome unlocks parasitic fly biology to underpin future interventions.</title>
        <authorList>
            <person name="Anstead C.A."/>
            <person name="Korhonen P.K."/>
            <person name="Young N.D."/>
            <person name="Hall R.S."/>
            <person name="Jex A.R."/>
            <person name="Murali S.C."/>
            <person name="Hughes D.S."/>
            <person name="Lee S.F."/>
            <person name="Perry T."/>
            <person name="Stroehlein A.J."/>
            <person name="Ansell B.R."/>
            <person name="Breugelmans B."/>
            <person name="Hofmann A."/>
            <person name="Qu J."/>
            <person name="Dugan S."/>
            <person name="Lee S.L."/>
            <person name="Chao H."/>
            <person name="Dinh H."/>
            <person name="Han Y."/>
            <person name="Doddapaneni H.V."/>
            <person name="Worley K.C."/>
            <person name="Muzny D.M."/>
            <person name="Ioannidis P."/>
            <person name="Waterhouse R.M."/>
            <person name="Zdobnov E.M."/>
            <person name="James P.J."/>
            <person name="Bagnall N.H."/>
            <person name="Kotze A.C."/>
            <person name="Gibbs R.A."/>
            <person name="Richards S."/>
            <person name="Batterham P."/>
            <person name="Gasser R.B."/>
        </authorList>
    </citation>
    <scope>NUCLEOTIDE SEQUENCE [LARGE SCALE GENOMIC DNA]</scope>
    <source>
        <strain evidence="1 2">LS</strain>
        <tissue evidence="1">Full body</tissue>
    </source>
</reference>
<name>A0A0L0CPB9_LUCCU</name>